<accession>A0AC60QCA6</accession>
<comment type="caution">
    <text evidence="1">The sequence shown here is derived from an EMBL/GenBank/DDBJ whole genome shotgun (WGS) entry which is preliminary data.</text>
</comment>
<evidence type="ECO:0000313" key="1">
    <source>
        <dbReference type="EMBL" id="KAG0431708.1"/>
    </source>
</evidence>
<keyword evidence="2" id="KW-1185">Reference proteome</keyword>
<proteinExistence type="predicted"/>
<feature type="non-terminal residue" evidence="1">
    <location>
        <position position="1"/>
    </location>
</feature>
<sequence>FERFTDSESDDSPTSDEQLETSSVRSPECDTQPHRLLDRLGLDETPPAVVDGPFQCNTCESQFPSQLLLDTHWIENHVKKEGECRRCFCSCRATAHRMTAVPEERTPEREGESLHCENSSSRFPEKEADDGDCPVMKREPEEASEQEGESLHYESTSGELSEKEQTDRGSHAMKQEPIETHGEGEGISCSYCDTRFASQELLIVHKWRVHRQGFKHRCRFCSYTSRRNSCLTKHERIHTGEKPFSCKVCKKAFTQKNHLTSHEVVHATERPFACELCPRKFPLEVSLRAHVRFHVRPFKCDVCGKTYAERSHLAVHQRTHGIERSYRCKTCGETFSTGEYLAAHRKVHTDDFVCNICGREFITPFNLRRHKRVHARGKP</sequence>
<dbReference type="EMBL" id="JABSTQ010009204">
    <property type="protein sequence ID" value="KAG0431708.1"/>
    <property type="molecule type" value="Genomic_DNA"/>
</dbReference>
<protein>
    <submittedName>
        <fullName evidence="1">Uncharacterized protein</fullName>
    </submittedName>
</protein>
<dbReference type="Proteomes" id="UP000805193">
    <property type="component" value="Unassembled WGS sequence"/>
</dbReference>
<reference evidence="1 2" key="1">
    <citation type="journal article" date="2020" name="Cell">
        <title>Large-Scale Comparative Analyses of Tick Genomes Elucidate Their Genetic Diversity and Vector Capacities.</title>
        <authorList>
            <consortium name="Tick Genome and Microbiome Consortium (TIGMIC)"/>
            <person name="Jia N."/>
            <person name="Wang J."/>
            <person name="Shi W."/>
            <person name="Du L."/>
            <person name="Sun Y."/>
            <person name="Zhan W."/>
            <person name="Jiang J.F."/>
            <person name="Wang Q."/>
            <person name="Zhang B."/>
            <person name="Ji P."/>
            <person name="Bell-Sakyi L."/>
            <person name="Cui X.M."/>
            <person name="Yuan T.T."/>
            <person name="Jiang B.G."/>
            <person name="Yang W.F."/>
            <person name="Lam T.T."/>
            <person name="Chang Q.C."/>
            <person name="Ding S.J."/>
            <person name="Wang X.J."/>
            <person name="Zhu J.G."/>
            <person name="Ruan X.D."/>
            <person name="Zhao L."/>
            <person name="Wei J.T."/>
            <person name="Ye R.Z."/>
            <person name="Que T.C."/>
            <person name="Du C.H."/>
            <person name="Zhou Y.H."/>
            <person name="Cheng J.X."/>
            <person name="Dai P.F."/>
            <person name="Guo W.B."/>
            <person name="Han X.H."/>
            <person name="Huang E.J."/>
            <person name="Li L.F."/>
            <person name="Wei W."/>
            <person name="Gao Y.C."/>
            <person name="Liu J.Z."/>
            <person name="Shao H.Z."/>
            <person name="Wang X."/>
            <person name="Wang C.C."/>
            <person name="Yang T.C."/>
            <person name="Huo Q.B."/>
            <person name="Li W."/>
            <person name="Chen H.Y."/>
            <person name="Chen S.E."/>
            <person name="Zhou L.G."/>
            <person name="Ni X.B."/>
            <person name="Tian J.H."/>
            <person name="Sheng Y."/>
            <person name="Liu T."/>
            <person name="Pan Y.S."/>
            <person name="Xia L.Y."/>
            <person name="Li J."/>
            <person name="Zhao F."/>
            <person name="Cao W.C."/>
        </authorList>
    </citation>
    <scope>NUCLEOTIDE SEQUENCE [LARGE SCALE GENOMIC DNA]</scope>
    <source>
        <strain evidence="1">Iper-2018</strain>
    </source>
</reference>
<evidence type="ECO:0000313" key="2">
    <source>
        <dbReference type="Proteomes" id="UP000805193"/>
    </source>
</evidence>
<name>A0AC60QCA6_IXOPE</name>
<gene>
    <name evidence="1" type="ORF">HPB47_021535</name>
</gene>
<organism evidence="1 2">
    <name type="scientific">Ixodes persulcatus</name>
    <name type="common">Taiga tick</name>
    <dbReference type="NCBI Taxonomy" id="34615"/>
    <lineage>
        <taxon>Eukaryota</taxon>
        <taxon>Metazoa</taxon>
        <taxon>Ecdysozoa</taxon>
        <taxon>Arthropoda</taxon>
        <taxon>Chelicerata</taxon>
        <taxon>Arachnida</taxon>
        <taxon>Acari</taxon>
        <taxon>Parasitiformes</taxon>
        <taxon>Ixodida</taxon>
        <taxon>Ixodoidea</taxon>
        <taxon>Ixodidae</taxon>
        <taxon>Ixodinae</taxon>
        <taxon>Ixodes</taxon>
    </lineage>
</organism>